<gene>
    <name evidence="2" type="ORF">H3146_10945</name>
</gene>
<evidence type="ECO:0000256" key="1">
    <source>
        <dbReference type="SAM" id="Phobius"/>
    </source>
</evidence>
<comment type="caution">
    <text evidence="2">The sequence shown here is derived from an EMBL/GenBank/DDBJ whole genome shotgun (WGS) entry which is preliminary data.</text>
</comment>
<proteinExistence type="predicted"/>
<accession>A0A7W3WK70</accession>
<protein>
    <submittedName>
        <fullName evidence="2">Uncharacterized protein</fullName>
    </submittedName>
</protein>
<dbReference type="RefSeq" id="WP_181354188.1">
    <property type="nucleotide sequence ID" value="NZ_JABJWZ010000075.1"/>
</dbReference>
<keyword evidence="1" id="KW-0472">Membrane</keyword>
<evidence type="ECO:0000313" key="2">
    <source>
        <dbReference type="EMBL" id="MBB1253876.1"/>
    </source>
</evidence>
<name>A0A7W3WK70_9ACTN</name>
<reference evidence="3" key="1">
    <citation type="submission" date="2020-05" db="EMBL/GenBank/DDBJ databases">
        <title>Classification of alakaliphilic streptomycetes isolated from an alkaline soil next to Lonar Crater, India and a proposal for the recognition of Streptomyces alkaliterrae sp. nov.</title>
        <authorList>
            <person name="Golinska P."/>
        </authorList>
    </citation>
    <scope>NUCLEOTIDE SEQUENCE [LARGE SCALE GENOMIC DNA]</scope>
    <source>
        <strain evidence="3">OF3</strain>
    </source>
</reference>
<dbReference type="Proteomes" id="UP000525686">
    <property type="component" value="Unassembled WGS sequence"/>
</dbReference>
<evidence type="ECO:0000313" key="3">
    <source>
        <dbReference type="Proteomes" id="UP000525686"/>
    </source>
</evidence>
<dbReference type="EMBL" id="JABJWZ010000075">
    <property type="protein sequence ID" value="MBB1253876.1"/>
    <property type="molecule type" value="Genomic_DNA"/>
</dbReference>
<dbReference type="AlphaFoldDB" id="A0A7W3WK70"/>
<sequence>MTSRSTANDNPATLYGPVSLFLGLIAFAGVTAYGFFALFFALPAGGLAAALGGLGLAGGYRQAQSAVGSATGLASVLYLFIFALYPY</sequence>
<feature type="transmembrane region" description="Helical" evidence="1">
    <location>
        <begin position="66"/>
        <end position="85"/>
    </location>
</feature>
<organism evidence="2 3">
    <name type="scientific">Streptomyces alkaliterrae</name>
    <dbReference type="NCBI Taxonomy" id="2213162"/>
    <lineage>
        <taxon>Bacteria</taxon>
        <taxon>Bacillati</taxon>
        <taxon>Actinomycetota</taxon>
        <taxon>Actinomycetes</taxon>
        <taxon>Kitasatosporales</taxon>
        <taxon>Streptomycetaceae</taxon>
        <taxon>Streptomyces</taxon>
    </lineage>
</organism>
<keyword evidence="1" id="KW-0812">Transmembrane</keyword>
<keyword evidence="1" id="KW-1133">Transmembrane helix</keyword>
<feature type="transmembrane region" description="Helical" evidence="1">
    <location>
        <begin position="36"/>
        <end position="59"/>
    </location>
</feature>
<feature type="transmembrane region" description="Helical" evidence="1">
    <location>
        <begin position="12"/>
        <end position="30"/>
    </location>
</feature>